<gene>
    <name evidence="2" type="ORF">MATL_G00264220</name>
</gene>
<dbReference type="AlphaFoldDB" id="A0A9D3P8G5"/>
<comment type="caution">
    <text evidence="2">The sequence shown here is derived from an EMBL/GenBank/DDBJ whole genome shotgun (WGS) entry which is preliminary data.</text>
</comment>
<evidence type="ECO:0000313" key="3">
    <source>
        <dbReference type="Proteomes" id="UP001046870"/>
    </source>
</evidence>
<sequence length="124" mass="13600">MAINSEGFEEVTLTLVPLSLQEEEVTTEEHVPEFSPKTLRPYPKAGPRKANGQRRRRRVNDILTDTPVKQAYLMVAPGRSGDQKRLPQRVPEGEAKRHTVPGCSWDQGEPPPCESACPAGGSPG</sequence>
<keyword evidence="3" id="KW-1185">Reference proteome</keyword>
<protein>
    <submittedName>
        <fullName evidence="2">Uncharacterized protein</fullName>
    </submittedName>
</protein>
<organism evidence="2 3">
    <name type="scientific">Megalops atlanticus</name>
    <name type="common">Tarpon</name>
    <name type="synonym">Clupea gigantea</name>
    <dbReference type="NCBI Taxonomy" id="7932"/>
    <lineage>
        <taxon>Eukaryota</taxon>
        <taxon>Metazoa</taxon>
        <taxon>Chordata</taxon>
        <taxon>Craniata</taxon>
        <taxon>Vertebrata</taxon>
        <taxon>Euteleostomi</taxon>
        <taxon>Actinopterygii</taxon>
        <taxon>Neopterygii</taxon>
        <taxon>Teleostei</taxon>
        <taxon>Elopiformes</taxon>
        <taxon>Megalopidae</taxon>
        <taxon>Megalops</taxon>
    </lineage>
</organism>
<dbReference type="OrthoDB" id="8963441at2759"/>
<proteinExistence type="predicted"/>
<dbReference type="Proteomes" id="UP001046870">
    <property type="component" value="Unassembled WGS sequence"/>
</dbReference>
<feature type="region of interest" description="Disordered" evidence="1">
    <location>
        <begin position="76"/>
        <end position="124"/>
    </location>
</feature>
<name>A0A9D3P8G5_MEGAT</name>
<accession>A0A9D3P8G5</accession>
<reference evidence="2" key="1">
    <citation type="submission" date="2021-01" db="EMBL/GenBank/DDBJ databases">
        <authorList>
            <person name="Zahm M."/>
            <person name="Roques C."/>
            <person name="Cabau C."/>
            <person name="Klopp C."/>
            <person name="Donnadieu C."/>
            <person name="Jouanno E."/>
            <person name="Lampietro C."/>
            <person name="Louis A."/>
            <person name="Herpin A."/>
            <person name="Echchiki A."/>
            <person name="Berthelot C."/>
            <person name="Parey E."/>
            <person name="Roest-Crollius H."/>
            <person name="Braasch I."/>
            <person name="Postlethwait J."/>
            <person name="Bobe J."/>
            <person name="Montfort J."/>
            <person name="Bouchez O."/>
            <person name="Begum T."/>
            <person name="Mejri S."/>
            <person name="Adams A."/>
            <person name="Chen W.-J."/>
            <person name="Guiguen Y."/>
        </authorList>
    </citation>
    <scope>NUCLEOTIDE SEQUENCE</scope>
    <source>
        <strain evidence="2">YG-15Mar2019-1</strain>
        <tissue evidence="2">Brain</tissue>
    </source>
</reference>
<feature type="region of interest" description="Disordered" evidence="1">
    <location>
        <begin position="22"/>
        <end position="60"/>
    </location>
</feature>
<feature type="compositionally biased region" description="Basic and acidic residues" evidence="1">
    <location>
        <begin position="81"/>
        <end position="97"/>
    </location>
</feature>
<evidence type="ECO:0000313" key="2">
    <source>
        <dbReference type="EMBL" id="KAG7453984.1"/>
    </source>
</evidence>
<evidence type="ECO:0000256" key="1">
    <source>
        <dbReference type="SAM" id="MobiDB-lite"/>
    </source>
</evidence>
<dbReference type="EMBL" id="JAFDVH010000049">
    <property type="protein sequence ID" value="KAG7453984.1"/>
    <property type="molecule type" value="Genomic_DNA"/>
</dbReference>